<protein>
    <submittedName>
        <fullName evidence="1">Uncharacterized protein</fullName>
    </submittedName>
</protein>
<gene>
    <name evidence="1" type="ORF">DAEQUDRAFT_731093</name>
</gene>
<dbReference type="EMBL" id="KV429101">
    <property type="protein sequence ID" value="KZT65674.1"/>
    <property type="molecule type" value="Genomic_DNA"/>
</dbReference>
<dbReference type="Proteomes" id="UP000076727">
    <property type="component" value="Unassembled WGS sequence"/>
</dbReference>
<evidence type="ECO:0000313" key="1">
    <source>
        <dbReference type="EMBL" id="KZT65674.1"/>
    </source>
</evidence>
<accession>A0A165MH23</accession>
<evidence type="ECO:0000313" key="2">
    <source>
        <dbReference type="Proteomes" id="UP000076727"/>
    </source>
</evidence>
<name>A0A165MH23_9APHY</name>
<proteinExistence type="predicted"/>
<reference evidence="1 2" key="1">
    <citation type="journal article" date="2016" name="Mol. Biol. Evol.">
        <title>Comparative Genomics of Early-Diverging Mushroom-Forming Fungi Provides Insights into the Origins of Lignocellulose Decay Capabilities.</title>
        <authorList>
            <person name="Nagy L.G."/>
            <person name="Riley R."/>
            <person name="Tritt A."/>
            <person name="Adam C."/>
            <person name="Daum C."/>
            <person name="Floudas D."/>
            <person name="Sun H."/>
            <person name="Yadav J.S."/>
            <person name="Pangilinan J."/>
            <person name="Larsson K.H."/>
            <person name="Matsuura K."/>
            <person name="Barry K."/>
            <person name="Labutti K."/>
            <person name="Kuo R."/>
            <person name="Ohm R.A."/>
            <person name="Bhattacharya S.S."/>
            <person name="Shirouzu T."/>
            <person name="Yoshinaga Y."/>
            <person name="Martin F.M."/>
            <person name="Grigoriev I.V."/>
            <person name="Hibbett D.S."/>
        </authorList>
    </citation>
    <scope>NUCLEOTIDE SEQUENCE [LARGE SCALE GENOMIC DNA]</scope>
    <source>
        <strain evidence="1 2">L-15889</strain>
    </source>
</reference>
<sequence>MRDLSLEDSKPADAASRRVKQSLVVPKPVCWPKLPEGWLESDRYFVLGWDVEHPRL</sequence>
<keyword evidence="2" id="KW-1185">Reference proteome</keyword>
<organism evidence="1 2">
    <name type="scientific">Daedalea quercina L-15889</name>
    <dbReference type="NCBI Taxonomy" id="1314783"/>
    <lineage>
        <taxon>Eukaryota</taxon>
        <taxon>Fungi</taxon>
        <taxon>Dikarya</taxon>
        <taxon>Basidiomycota</taxon>
        <taxon>Agaricomycotina</taxon>
        <taxon>Agaricomycetes</taxon>
        <taxon>Polyporales</taxon>
        <taxon>Fomitopsis</taxon>
    </lineage>
</organism>
<dbReference type="AlphaFoldDB" id="A0A165MH23"/>